<evidence type="ECO:0000313" key="3">
    <source>
        <dbReference type="Proteomes" id="UP000293142"/>
    </source>
</evidence>
<comment type="caution">
    <text evidence="2">The sequence shown here is derived from an EMBL/GenBank/DDBJ whole genome shotgun (WGS) entry which is preliminary data.</text>
</comment>
<dbReference type="OrthoDB" id="2510810at2"/>
<feature type="domain" description="Dockerin" evidence="1">
    <location>
        <begin position="462"/>
        <end position="528"/>
    </location>
</feature>
<dbReference type="RefSeq" id="WP_131013413.1">
    <property type="nucleotide sequence ID" value="NZ_SIRE01000007.1"/>
</dbReference>
<dbReference type="InterPro" id="IPR036439">
    <property type="entry name" value="Dockerin_dom_sf"/>
</dbReference>
<dbReference type="SUPFAM" id="SSF89372">
    <property type="entry name" value="Fucose-specific lectin"/>
    <property type="match status" value="1"/>
</dbReference>
<evidence type="ECO:0000259" key="1">
    <source>
        <dbReference type="PROSITE" id="PS51766"/>
    </source>
</evidence>
<dbReference type="Gene3D" id="1.10.1330.10">
    <property type="entry name" value="Dockerin domain"/>
    <property type="match status" value="1"/>
</dbReference>
<dbReference type="GO" id="GO:0004553">
    <property type="term" value="F:hydrolase activity, hydrolyzing O-glycosyl compounds"/>
    <property type="evidence" value="ECO:0007669"/>
    <property type="project" value="InterPro"/>
</dbReference>
<dbReference type="EMBL" id="SIRE01000007">
    <property type="protein sequence ID" value="TBL79468.1"/>
    <property type="molecule type" value="Genomic_DNA"/>
</dbReference>
<dbReference type="InterPro" id="IPR002105">
    <property type="entry name" value="Dockerin_1_rpt"/>
</dbReference>
<dbReference type="CDD" id="cd14256">
    <property type="entry name" value="Dockerin_I"/>
    <property type="match status" value="1"/>
</dbReference>
<dbReference type="PROSITE" id="PS00018">
    <property type="entry name" value="EF_HAND_1"/>
    <property type="match status" value="1"/>
</dbReference>
<dbReference type="InterPro" id="IPR018247">
    <property type="entry name" value="EF_Hand_1_Ca_BS"/>
</dbReference>
<organism evidence="2 3">
    <name type="scientific">Paenibacillus thalictri</name>
    <dbReference type="NCBI Taxonomy" id="2527873"/>
    <lineage>
        <taxon>Bacteria</taxon>
        <taxon>Bacillati</taxon>
        <taxon>Bacillota</taxon>
        <taxon>Bacilli</taxon>
        <taxon>Bacillales</taxon>
        <taxon>Paenibacillaceae</taxon>
        <taxon>Paenibacillus</taxon>
    </lineage>
</organism>
<reference evidence="2 3" key="1">
    <citation type="submission" date="2019-02" db="EMBL/GenBank/DDBJ databases">
        <title>Paenibacillus sp. nov., isolated from surface-sterilized tissue of Thalictrum simplex L.</title>
        <authorList>
            <person name="Tuo L."/>
        </authorList>
    </citation>
    <scope>NUCLEOTIDE SEQUENCE [LARGE SCALE GENOMIC DNA]</scope>
    <source>
        <strain evidence="2 3">N2SHLJ1</strain>
    </source>
</reference>
<gene>
    <name evidence="2" type="ORF">EYB31_11190</name>
</gene>
<name>A0A4Q9DV46_9BACL</name>
<dbReference type="Proteomes" id="UP000293142">
    <property type="component" value="Unassembled WGS sequence"/>
</dbReference>
<dbReference type="GO" id="GO:0000272">
    <property type="term" value="P:polysaccharide catabolic process"/>
    <property type="evidence" value="ECO:0007669"/>
    <property type="project" value="InterPro"/>
</dbReference>
<dbReference type="InterPro" id="IPR016134">
    <property type="entry name" value="Dockerin_dom"/>
</dbReference>
<dbReference type="Pfam" id="PF00404">
    <property type="entry name" value="Dockerin_1"/>
    <property type="match status" value="1"/>
</dbReference>
<evidence type="ECO:0000313" key="2">
    <source>
        <dbReference type="EMBL" id="TBL79468.1"/>
    </source>
</evidence>
<sequence>MSIALAAALSVFAFPAKPTEAAASWAPVGSAGFSSGKATDISLTVDNGVPYIAYRDANVGNKATVMKYDGTGWVQVGTPGFSTAGITRSSLAIVEGVPYIAFSSGWPTVMTYDGTNWVPVGSAAIDTVSTNSTSLAMKDGMPYVAYSDLESTSQKITVKRFDGTNWVPVGTPKFAYGDTISLKMNNGTPYMAYRDLGDWGRATVKMFDGTNWVQVGPAVSNDNVSHVVLTFVNGTPYIAYTDSSNGNKTEVKSYNGTSWEYVGSGFLSSGNGAFNSFATNNNGDLYIAFTDFGNGTKAKVMKLVGTDWVKVGDSDISANKATYISLTLDGNIPYVAYSDDGSGGAATVMTFQDDATYTLGAITDKTASVLAEGYSANTQEVKTIILTNTGTGKLTHLTAALSGANAADFVLTPPAGSLNSGASDSGLTIKAKDGLAAGTYTATVTVTADHMTNVTFTVTQVVNRRKGDVNGDGLVTPADGLYISRYMNGQLVLSKSGPEFQILDMNNDGELDAMDIRMLMNLYLGVAQ</sequence>
<accession>A0A4Q9DV46</accession>
<protein>
    <recommendedName>
        <fullName evidence="1">Dockerin domain-containing protein</fullName>
    </recommendedName>
</protein>
<proteinExistence type="predicted"/>
<dbReference type="PROSITE" id="PS51766">
    <property type="entry name" value="DOCKERIN"/>
    <property type="match status" value="1"/>
</dbReference>
<dbReference type="SUPFAM" id="SSF63446">
    <property type="entry name" value="Type I dockerin domain"/>
    <property type="match status" value="1"/>
</dbReference>
<keyword evidence="3" id="KW-1185">Reference proteome</keyword>
<dbReference type="AlphaFoldDB" id="A0A4Q9DV46"/>